<dbReference type="EMBL" id="JANYMP010000006">
    <property type="protein sequence ID" value="MCS7478081.1"/>
    <property type="molecule type" value="Genomic_DNA"/>
</dbReference>
<dbReference type="SUPFAM" id="SSF48452">
    <property type="entry name" value="TPR-like"/>
    <property type="match status" value="2"/>
</dbReference>
<dbReference type="PROSITE" id="PS51755">
    <property type="entry name" value="OMPR_PHOB"/>
    <property type="match status" value="1"/>
</dbReference>
<sequence>MEFRLLGGVEVWHGGARLDVGPARQRCVLAVLLVEVNTIVPVDRLVDRVWGDRAPQRARATLHTYLTRLRRALPGVPITHRSGGYVLSTAPETVDLHRFRALVRQARTSATDDVETLFAQADDLWRGEPFEDLDTPWLTGVRAELGRERHAADLDRTDLVLRRGGGPALIAPLTGRAQRHPLDERLAAQLATALYRAGRQADALDHLRRVRSRLRDELGVDPGPHLADLHRRVLAADPRLTEPVPRQLPAAPTAFAGRADDLAALDPNAPLLLITGTGGVGKTWLALHWAHGQRFPDGQLFVDLRGFDPTGEPLDPDTALRGFLDALGVPPAAMPPDTGSRAALYRSLLADRRMLVVLDNARDAAQVVPLLPGTSGSTVVVTSRDRLAGLVTAHLARPLHLDVLSEVDSRAVLARRLGTGRVPDDDLLEWCGGLPLALALVAGQALAHPGFPLERPDHGDLSTVLSWSYRALPPEQASAFRLLGGVPGPDIGVAAAVAATGRPESVLRALERASLLTAHVPGRYRMHDLVRRYAADLPDQDRPAALARLLNHWTRTAGAARLPLDPEPSPIPLAPEGSFADDTAALRWFDTEHECLLAALRTTDDDLAVWHLVWALHPFHFRRAHHGHQVESWRRALAAAENLGDEHALAVAHQLFGHACSLVGRLDESLAHLERALERGRDQRFEGHVRLSLAATWFLRADNGRALEQAHDAVRLFRAAGDRLWEAIALTAAGFATARLGDLDRARGLCAESLALGRSHGNRHGVAGALDALGVVAHEDGRHADAVEHHREALALHEELNAPHSAAETLERLGHPYAALGRTAEAHDAWRRASALYRSQRRLADADRVASRVPPGS</sequence>
<dbReference type="SMART" id="SM00028">
    <property type="entry name" value="TPR"/>
    <property type="match status" value="5"/>
</dbReference>
<dbReference type="PANTHER" id="PTHR35807">
    <property type="entry name" value="TRANSCRIPTIONAL REGULATOR REDD-RELATED"/>
    <property type="match status" value="1"/>
</dbReference>
<comment type="similarity">
    <text evidence="1">Belongs to the AfsR/DnrI/RedD regulatory family.</text>
</comment>
<dbReference type="Proteomes" id="UP001141259">
    <property type="component" value="Unassembled WGS sequence"/>
</dbReference>
<keyword evidence="3 5" id="KW-0238">DNA-binding</keyword>
<dbReference type="Gene3D" id="1.25.40.10">
    <property type="entry name" value="Tetratricopeptide repeat domain"/>
    <property type="match status" value="2"/>
</dbReference>
<dbReference type="InterPro" id="IPR005158">
    <property type="entry name" value="BTAD"/>
</dbReference>
<dbReference type="Gene3D" id="1.10.10.10">
    <property type="entry name" value="Winged helix-like DNA-binding domain superfamily/Winged helix DNA-binding domain"/>
    <property type="match status" value="1"/>
</dbReference>
<dbReference type="SUPFAM" id="SSF52540">
    <property type="entry name" value="P-loop containing nucleoside triphosphate hydrolases"/>
    <property type="match status" value="1"/>
</dbReference>
<keyword evidence="8" id="KW-1185">Reference proteome</keyword>
<name>A0A9X3AFC6_9PSEU</name>
<dbReference type="InterPro" id="IPR027417">
    <property type="entry name" value="P-loop_NTPase"/>
</dbReference>
<dbReference type="SMART" id="SM00862">
    <property type="entry name" value="Trans_reg_C"/>
    <property type="match status" value="1"/>
</dbReference>
<dbReference type="InterPro" id="IPR001867">
    <property type="entry name" value="OmpR/PhoB-type_DNA-bd"/>
</dbReference>
<evidence type="ECO:0000256" key="3">
    <source>
        <dbReference type="ARBA" id="ARBA00023125"/>
    </source>
</evidence>
<feature type="DNA-binding region" description="OmpR/PhoB-type" evidence="5">
    <location>
        <begin position="1"/>
        <end position="89"/>
    </location>
</feature>
<evidence type="ECO:0000313" key="7">
    <source>
        <dbReference type="EMBL" id="MCS7478081.1"/>
    </source>
</evidence>
<feature type="domain" description="OmpR/PhoB-type" evidence="6">
    <location>
        <begin position="1"/>
        <end position="89"/>
    </location>
</feature>
<dbReference type="GO" id="GO:0003677">
    <property type="term" value="F:DNA binding"/>
    <property type="evidence" value="ECO:0007669"/>
    <property type="project" value="UniProtKB-UniRule"/>
</dbReference>
<keyword evidence="2" id="KW-0805">Transcription regulation</keyword>
<evidence type="ECO:0000259" key="6">
    <source>
        <dbReference type="PROSITE" id="PS51755"/>
    </source>
</evidence>
<dbReference type="GO" id="GO:0000160">
    <property type="term" value="P:phosphorelay signal transduction system"/>
    <property type="evidence" value="ECO:0007669"/>
    <property type="project" value="InterPro"/>
</dbReference>
<dbReference type="InterPro" id="IPR019734">
    <property type="entry name" value="TPR_rpt"/>
</dbReference>
<evidence type="ECO:0000313" key="8">
    <source>
        <dbReference type="Proteomes" id="UP001141259"/>
    </source>
</evidence>
<dbReference type="Pfam" id="PF13424">
    <property type="entry name" value="TPR_12"/>
    <property type="match status" value="1"/>
</dbReference>
<reference evidence="7" key="1">
    <citation type="submission" date="2022-08" db="EMBL/GenBank/DDBJ databases">
        <authorList>
            <person name="Tistechok S."/>
            <person name="Samborskyy M."/>
            <person name="Roman I."/>
        </authorList>
    </citation>
    <scope>NUCLEOTIDE SEQUENCE</scope>
    <source>
        <strain evidence="7">DSM 103496</strain>
    </source>
</reference>
<evidence type="ECO:0000256" key="5">
    <source>
        <dbReference type="PROSITE-ProRule" id="PRU01091"/>
    </source>
</evidence>
<dbReference type="PRINTS" id="PR00364">
    <property type="entry name" value="DISEASERSIST"/>
</dbReference>
<evidence type="ECO:0000256" key="4">
    <source>
        <dbReference type="ARBA" id="ARBA00023163"/>
    </source>
</evidence>
<dbReference type="InterPro" id="IPR016032">
    <property type="entry name" value="Sig_transdc_resp-reg_C-effctor"/>
</dbReference>
<evidence type="ECO:0000256" key="1">
    <source>
        <dbReference type="ARBA" id="ARBA00005820"/>
    </source>
</evidence>
<dbReference type="SMART" id="SM01043">
    <property type="entry name" value="BTAD"/>
    <property type="match status" value="1"/>
</dbReference>
<dbReference type="Pfam" id="PF03704">
    <property type="entry name" value="BTAD"/>
    <property type="match status" value="1"/>
</dbReference>
<gene>
    <name evidence="7" type="ORF">NZH93_14560</name>
</gene>
<protein>
    <submittedName>
        <fullName evidence="7">Tetratricopeptide repeat protein</fullName>
    </submittedName>
</protein>
<dbReference type="RefSeq" id="WP_259623595.1">
    <property type="nucleotide sequence ID" value="NZ_JANYMP010000006.1"/>
</dbReference>
<dbReference type="GO" id="GO:0006355">
    <property type="term" value="P:regulation of DNA-templated transcription"/>
    <property type="evidence" value="ECO:0007669"/>
    <property type="project" value="InterPro"/>
</dbReference>
<comment type="caution">
    <text evidence="7">The sequence shown here is derived from an EMBL/GenBank/DDBJ whole genome shotgun (WGS) entry which is preliminary data.</text>
</comment>
<dbReference type="SUPFAM" id="SSF46894">
    <property type="entry name" value="C-terminal effector domain of the bipartite response regulators"/>
    <property type="match status" value="1"/>
</dbReference>
<dbReference type="PANTHER" id="PTHR35807:SF1">
    <property type="entry name" value="TRANSCRIPTIONAL REGULATOR REDD"/>
    <property type="match status" value="1"/>
</dbReference>
<dbReference type="InterPro" id="IPR051677">
    <property type="entry name" value="AfsR-DnrI-RedD_regulator"/>
</dbReference>
<accession>A0A9X3AFC6</accession>
<dbReference type="AlphaFoldDB" id="A0A9X3AFC6"/>
<dbReference type="Pfam" id="PF00486">
    <property type="entry name" value="Trans_reg_C"/>
    <property type="match status" value="1"/>
</dbReference>
<dbReference type="InterPro" id="IPR011990">
    <property type="entry name" value="TPR-like_helical_dom_sf"/>
</dbReference>
<keyword evidence="4" id="KW-0804">Transcription</keyword>
<organism evidence="7 8">
    <name type="scientific">Umezawaea endophytica</name>
    <dbReference type="NCBI Taxonomy" id="1654476"/>
    <lineage>
        <taxon>Bacteria</taxon>
        <taxon>Bacillati</taxon>
        <taxon>Actinomycetota</taxon>
        <taxon>Actinomycetes</taxon>
        <taxon>Pseudonocardiales</taxon>
        <taxon>Pseudonocardiaceae</taxon>
        <taxon>Umezawaea</taxon>
    </lineage>
</organism>
<proteinExistence type="inferred from homology"/>
<dbReference type="CDD" id="cd15831">
    <property type="entry name" value="BTAD"/>
    <property type="match status" value="1"/>
</dbReference>
<dbReference type="InterPro" id="IPR036388">
    <property type="entry name" value="WH-like_DNA-bd_sf"/>
</dbReference>
<evidence type="ECO:0000256" key="2">
    <source>
        <dbReference type="ARBA" id="ARBA00023015"/>
    </source>
</evidence>